<dbReference type="CDD" id="cd03362">
    <property type="entry name" value="TOPRIM_TopoIA_TopoIII"/>
    <property type="match status" value="1"/>
</dbReference>
<name>A0A0P9RCV2_9PSED</name>
<evidence type="ECO:0000256" key="4">
    <source>
        <dbReference type="ARBA" id="ARBA00032235"/>
    </source>
</evidence>
<dbReference type="InterPro" id="IPR013824">
    <property type="entry name" value="Topo_IA_cen_sub1"/>
</dbReference>
<dbReference type="InterPro" id="IPR034144">
    <property type="entry name" value="TOPRIM_TopoIII"/>
</dbReference>
<sequence length="872" mass="97133">MRLYLCEKPSQGKDIAAVLEAKTRGDGCIKGNGVVVTWGIGHLLETAPPDAYGEHLKNWSLDTLPILPAEWKVLVKPKTASQFKIVKQLLKQATELVIATDADREGEMIARELIEYCGYRGPIQRLWLSALNEASIRQALNSVKQGSETYPLYLSALARSRADWLIGMNFSRLFTLLGRQAGYTGVLSVGRVQTPPLRLVVDRDREISNFIPKPFWSVEVLLWTAGQSFLTKWVADEYVVDEEGRCLDQAAAAAALAALRSSQAASTVSVDTKRGKDPAPLPFDLSTLQEVCSAKFGMRMGFHWRLAFWQRRASGGRSLAACPDCGRLLQDQEGNLITAEEFQREERRRRCDHCDAALWTLMRPGKSDGGSRRNTILKSMCRIPTIGPVRAERLLSDFGEDFLASMLLDNVSEFINLMDAKGNFIFSDRQAKRMERAMANIEFGFGEGGYQPTEFIKRYLPDGCFDLLVVDEGHEYKNSGSAQGQAMGVLAAKARKTVLLTGTLMGGYADDLFYLLFRILTRRMIEDGYQPNARGSMAPAAMSFMRDHGVLKDIYTERDGSSHKTAKGKKLSVRTVKAPGFGPKGIHRFVLPFTVFLKLKDIGGNVLPGYREEFIDVPMSPDQEAAHCKLAQTLTVELRQALARRDTTLLGVVLNVLLAWPDCCFQPEVVKHPRSRDTSAFVPSIFEEDELMPKEQALLDLCLAEKTRNRKVLAYSVYTGTRDTTSRMKRVLEQSGLKVAVLRASVDTARREDWILDQVDRGVDVLITNPELVKTGLDLLDFPTIAFMQTGYNVYTVQQAARRSWRIGQKQDVRVIFFGYIGSSQITCLQLMAKKIAVSQSTSGDVPESGLDSLNQDGDSVEMALARQLINA</sequence>
<dbReference type="PANTHER" id="PTHR11390">
    <property type="entry name" value="PROKARYOTIC DNA TOPOISOMERASE"/>
    <property type="match status" value="1"/>
</dbReference>
<protein>
    <recommendedName>
        <fullName evidence="5">Omega-protein</fullName>
    </recommendedName>
    <alternativeName>
        <fullName evidence="4">Relaxing enzyme</fullName>
    </alternativeName>
    <alternativeName>
        <fullName evidence="2">Swivelase</fullName>
    </alternativeName>
    <alternativeName>
        <fullName evidence="3">Untwisting enzyme</fullName>
    </alternativeName>
</protein>
<dbReference type="GO" id="GO:0043597">
    <property type="term" value="C:cytoplasmic replication fork"/>
    <property type="evidence" value="ECO:0007669"/>
    <property type="project" value="TreeGrafter"/>
</dbReference>
<evidence type="ECO:0000256" key="5">
    <source>
        <dbReference type="ARBA" id="ARBA00032877"/>
    </source>
</evidence>
<dbReference type="Gene3D" id="2.70.20.10">
    <property type="entry name" value="Topoisomerase I, domain 3"/>
    <property type="match status" value="1"/>
</dbReference>
<accession>A0A0P9RCV2</accession>
<dbReference type="EMBL" id="LJQM01000170">
    <property type="protein sequence ID" value="KPX43568.1"/>
    <property type="molecule type" value="Genomic_DNA"/>
</dbReference>
<dbReference type="GO" id="GO:0006281">
    <property type="term" value="P:DNA repair"/>
    <property type="evidence" value="ECO:0007669"/>
    <property type="project" value="TreeGrafter"/>
</dbReference>
<dbReference type="GO" id="GO:0003677">
    <property type="term" value="F:DNA binding"/>
    <property type="evidence" value="ECO:0007669"/>
    <property type="project" value="InterPro"/>
</dbReference>
<dbReference type="PROSITE" id="PS50880">
    <property type="entry name" value="TOPRIM"/>
    <property type="match status" value="1"/>
</dbReference>
<keyword evidence="8" id="KW-0547">Nucleotide-binding</keyword>
<dbReference type="SMART" id="SM00493">
    <property type="entry name" value="TOPRIM"/>
    <property type="match status" value="1"/>
</dbReference>
<dbReference type="AlphaFoldDB" id="A0A0P9RCV2"/>
<dbReference type="InterPro" id="IPR023405">
    <property type="entry name" value="Topo_IA_core_domain"/>
</dbReference>
<organism evidence="8 9">
    <name type="scientific">Pseudomonas syringae pv. helianthi</name>
    <dbReference type="NCBI Taxonomy" id="251654"/>
    <lineage>
        <taxon>Bacteria</taxon>
        <taxon>Pseudomonadati</taxon>
        <taxon>Pseudomonadota</taxon>
        <taxon>Gammaproteobacteria</taxon>
        <taxon>Pseudomonadales</taxon>
        <taxon>Pseudomonadaceae</taxon>
        <taxon>Pseudomonas</taxon>
    </lineage>
</organism>
<keyword evidence="1" id="KW-0413">Isomerase</keyword>
<proteinExistence type="predicted"/>
<dbReference type="InterPro" id="IPR013826">
    <property type="entry name" value="Topo_IA_cen_sub3"/>
</dbReference>
<dbReference type="PANTHER" id="PTHR11390:SF21">
    <property type="entry name" value="DNA TOPOISOMERASE 3-ALPHA"/>
    <property type="match status" value="1"/>
</dbReference>
<dbReference type="SMART" id="SM00436">
    <property type="entry name" value="TOP1Bc"/>
    <property type="match status" value="1"/>
</dbReference>
<dbReference type="PROSITE" id="PS52039">
    <property type="entry name" value="TOPO_IA_2"/>
    <property type="match status" value="1"/>
</dbReference>
<dbReference type="SUPFAM" id="SSF56712">
    <property type="entry name" value="Prokaryotic type I DNA topoisomerase"/>
    <property type="match status" value="1"/>
</dbReference>
<dbReference type="GO" id="GO:0003917">
    <property type="term" value="F:DNA topoisomerase type I (single strand cut, ATP-independent) activity"/>
    <property type="evidence" value="ECO:0007669"/>
    <property type="project" value="InterPro"/>
</dbReference>
<dbReference type="PATRIC" id="fig|251654.3.peg.5392"/>
<keyword evidence="8" id="KW-0378">Hydrolase</keyword>
<dbReference type="InterPro" id="IPR013497">
    <property type="entry name" value="Topo_IA_cen"/>
</dbReference>
<dbReference type="InterPro" id="IPR027417">
    <property type="entry name" value="P-loop_NTPase"/>
</dbReference>
<comment type="caution">
    <text evidence="8">The sequence shown here is derived from an EMBL/GenBank/DDBJ whole genome shotgun (WGS) entry which is preliminary data.</text>
</comment>
<dbReference type="InterPro" id="IPR038718">
    <property type="entry name" value="SNF2-like_sf"/>
</dbReference>
<dbReference type="SUPFAM" id="SSF52540">
    <property type="entry name" value="P-loop containing nucleoside triphosphate hydrolases"/>
    <property type="match status" value="1"/>
</dbReference>
<dbReference type="Pfam" id="PF00271">
    <property type="entry name" value="Helicase_C"/>
    <property type="match status" value="1"/>
</dbReference>
<dbReference type="Gene3D" id="1.10.290.10">
    <property type="entry name" value="Topoisomerase I, domain 4"/>
    <property type="match status" value="1"/>
</dbReference>
<dbReference type="GO" id="GO:0004386">
    <property type="term" value="F:helicase activity"/>
    <property type="evidence" value="ECO:0007669"/>
    <property type="project" value="UniProtKB-KW"/>
</dbReference>
<dbReference type="InterPro" id="IPR003601">
    <property type="entry name" value="Topo_IA_2"/>
</dbReference>
<feature type="domain" description="Topo IA-type catalytic" evidence="7">
    <location>
        <begin position="149"/>
        <end position="298"/>
    </location>
</feature>
<dbReference type="InterPro" id="IPR001650">
    <property type="entry name" value="Helicase_C-like"/>
</dbReference>
<dbReference type="InterPro" id="IPR013825">
    <property type="entry name" value="Topo_IA_cen_sub2"/>
</dbReference>
<keyword evidence="8" id="KW-0067">ATP-binding</keyword>
<dbReference type="Gene3D" id="3.40.50.140">
    <property type="match status" value="1"/>
</dbReference>
<evidence type="ECO:0000259" key="7">
    <source>
        <dbReference type="PROSITE" id="PS52039"/>
    </source>
</evidence>
<dbReference type="RefSeq" id="WP_082441173.1">
    <property type="nucleotide sequence ID" value="NZ_CP092918.1"/>
</dbReference>
<evidence type="ECO:0000256" key="2">
    <source>
        <dbReference type="ARBA" id="ARBA00030003"/>
    </source>
</evidence>
<dbReference type="Gene3D" id="3.40.50.300">
    <property type="entry name" value="P-loop containing nucleotide triphosphate hydrolases"/>
    <property type="match status" value="1"/>
</dbReference>
<feature type="domain" description="Toprim" evidence="6">
    <location>
        <begin position="1"/>
        <end position="132"/>
    </location>
</feature>
<evidence type="ECO:0000313" key="9">
    <source>
        <dbReference type="Proteomes" id="UP000050557"/>
    </source>
</evidence>
<evidence type="ECO:0000313" key="8">
    <source>
        <dbReference type="EMBL" id="KPX43568.1"/>
    </source>
</evidence>
<reference evidence="8 9" key="1">
    <citation type="submission" date="2015-09" db="EMBL/GenBank/DDBJ databases">
        <title>Genome announcement of multiple Pseudomonas syringae strains.</title>
        <authorList>
            <person name="Thakur S."/>
            <person name="Wang P.W."/>
            <person name="Gong Y."/>
            <person name="Weir B.S."/>
            <person name="Guttman D.S."/>
        </authorList>
    </citation>
    <scope>NUCLEOTIDE SEQUENCE [LARGE SCALE GENOMIC DNA]</scope>
    <source>
        <strain evidence="8 9">ICMP4531</strain>
    </source>
</reference>
<dbReference type="Gene3D" id="3.40.50.10810">
    <property type="entry name" value="Tandem AAA-ATPase domain"/>
    <property type="match status" value="1"/>
</dbReference>
<dbReference type="InterPro" id="IPR006171">
    <property type="entry name" value="TOPRIM_dom"/>
</dbReference>
<evidence type="ECO:0000256" key="3">
    <source>
        <dbReference type="ARBA" id="ARBA00031985"/>
    </source>
</evidence>
<dbReference type="Proteomes" id="UP000050557">
    <property type="component" value="Unassembled WGS sequence"/>
</dbReference>
<dbReference type="Pfam" id="PF01131">
    <property type="entry name" value="Topoisom_bac"/>
    <property type="match status" value="1"/>
</dbReference>
<dbReference type="PRINTS" id="PR00417">
    <property type="entry name" value="PRTPISMRASEI"/>
</dbReference>
<dbReference type="FunFam" id="3.40.50.140:FF:000004">
    <property type="entry name" value="DNA topoisomerase 3"/>
    <property type="match status" value="1"/>
</dbReference>
<dbReference type="GO" id="GO:0006265">
    <property type="term" value="P:DNA topological change"/>
    <property type="evidence" value="ECO:0007669"/>
    <property type="project" value="InterPro"/>
</dbReference>
<evidence type="ECO:0000256" key="1">
    <source>
        <dbReference type="ARBA" id="ARBA00023235"/>
    </source>
</evidence>
<keyword evidence="8" id="KW-0347">Helicase</keyword>
<dbReference type="Pfam" id="PF01751">
    <property type="entry name" value="Toprim"/>
    <property type="match status" value="1"/>
</dbReference>
<dbReference type="Gene3D" id="1.10.460.10">
    <property type="entry name" value="Topoisomerase I, domain 2"/>
    <property type="match status" value="1"/>
</dbReference>
<dbReference type="GO" id="GO:0006310">
    <property type="term" value="P:DNA recombination"/>
    <property type="evidence" value="ECO:0007669"/>
    <property type="project" value="TreeGrafter"/>
</dbReference>
<dbReference type="InterPro" id="IPR000380">
    <property type="entry name" value="Topo_IA"/>
</dbReference>
<evidence type="ECO:0000259" key="6">
    <source>
        <dbReference type="PROSITE" id="PS50880"/>
    </source>
</evidence>
<gene>
    <name evidence="8" type="ORF">ALO68_04049</name>
</gene>